<keyword evidence="3" id="KW-1185">Reference proteome</keyword>
<comment type="caution">
    <text evidence="1">The sequence shown here is derived from an EMBL/GenBank/DDBJ whole genome shotgun (WGS) entry which is preliminary data.</text>
</comment>
<dbReference type="AlphaFoldDB" id="A0AA86QG96"/>
<dbReference type="EMBL" id="CAXDID020000220">
    <property type="protein sequence ID" value="CAL6058263.1"/>
    <property type="molecule type" value="Genomic_DNA"/>
</dbReference>
<evidence type="ECO:0000313" key="2">
    <source>
        <dbReference type="EMBL" id="CAL6058263.1"/>
    </source>
</evidence>
<sequence>MSQEMRDNLAEELRSKYGSVVSTEHYVQTNKQKLPKVLPNHVVVRFPNNEASQLFARSIQLYYKQYETKYAEAYKKAYDELLQIEEDYQIENEVDSMYKADMRTIKATIEELQAAWLFAEATNQEVDKKAILIEAVRLNVWVEANSY</sequence>
<proteinExistence type="predicted"/>
<dbReference type="Proteomes" id="UP001642409">
    <property type="component" value="Unassembled WGS sequence"/>
</dbReference>
<accession>A0AA86QG96</accession>
<reference evidence="1" key="1">
    <citation type="submission" date="2023-06" db="EMBL/GenBank/DDBJ databases">
        <authorList>
            <person name="Kurt Z."/>
        </authorList>
    </citation>
    <scope>NUCLEOTIDE SEQUENCE</scope>
</reference>
<protein>
    <submittedName>
        <fullName evidence="2">Hypothetical_protein</fullName>
    </submittedName>
</protein>
<reference evidence="2 3" key="2">
    <citation type="submission" date="2024-07" db="EMBL/GenBank/DDBJ databases">
        <authorList>
            <person name="Akdeniz Z."/>
        </authorList>
    </citation>
    <scope>NUCLEOTIDE SEQUENCE [LARGE SCALE GENOMIC DNA]</scope>
</reference>
<dbReference type="EMBL" id="CATOUU010000902">
    <property type="protein sequence ID" value="CAI9958155.1"/>
    <property type="molecule type" value="Genomic_DNA"/>
</dbReference>
<name>A0AA86QG96_9EUKA</name>
<evidence type="ECO:0000313" key="3">
    <source>
        <dbReference type="Proteomes" id="UP001642409"/>
    </source>
</evidence>
<gene>
    <name evidence="1" type="ORF">HINF_LOCUS45800</name>
    <name evidence="2" type="ORF">HINF_LOCUS48153</name>
</gene>
<organism evidence="1">
    <name type="scientific">Hexamita inflata</name>
    <dbReference type="NCBI Taxonomy" id="28002"/>
    <lineage>
        <taxon>Eukaryota</taxon>
        <taxon>Metamonada</taxon>
        <taxon>Diplomonadida</taxon>
        <taxon>Hexamitidae</taxon>
        <taxon>Hexamitinae</taxon>
        <taxon>Hexamita</taxon>
    </lineage>
</organism>
<evidence type="ECO:0000313" key="1">
    <source>
        <dbReference type="EMBL" id="CAI9958155.1"/>
    </source>
</evidence>